<keyword evidence="1" id="KW-1133">Transmembrane helix</keyword>
<reference evidence="2" key="1">
    <citation type="submission" date="2024-05" db="EMBL/GenBank/DDBJ databases">
        <authorList>
            <person name="Yang L."/>
            <person name="Pan L."/>
        </authorList>
    </citation>
    <scope>NUCLEOTIDE SEQUENCE</scope>
    <source>
        <strain evidence="2">FCG-7</strain>
    </source>
</reference>
<organism evidence="2">
    <name type="scientific">Chitinibacter mangrovi</name>
    <dbReference type="NCBI Taxonomy" id="3153927"/>
    <lineage>
        <taxon>Bacteria</taxon>
        <taxon>Pseudomonadati</taxon>
        <taxon>Pseudomonadota</taxon>
        <taxon>Betaproteobacteria</taxon>
        <taxon>Neisseriales</taxon>
        <taxon>Chitinibacteraceae</taxon>
        <taxon>Chitinibacter</taxon>
    </lineage>
</organism>
<dbReference type="AlphaFoldDB" id="A0AAU7FEC7"/>
<keyword evidence="1" id="KW-0472">Membrane</keyword>
<protein>
    <submittedName>
        <fullName evidence="2">Uncharacterized protein</fullName>
    </submittedName>
</protein>
<dbReference type="EMBL" id="CP157355">
    <property type="protein sequence ID" value="XBM01874.1"/>
    <property type="molecule type" value="Genomic_DNA"/>
</dbReference>
<dbReference type="RefSeq" id="WP_348946113.1">
    <property type="nucleotide sequence ID" value="NZ_CP157355.1"/>
</dbReference>
<sequence length="76" mass="8644">MIFRLLGTALGLAFLALSVSQWLQLIDSARPARAIIGQLWQIIIAASLLIYGLGGQKRLDRYLPFFRAKWWKRQGS</sequence>
<evidence type="ECO:0000313" key="2">
    <source>
        <dbReference type="EMBL" id="XBM01874.1"/>
    </source>
</evidence>
<keyword evidence="1" id="KW-0812">Transmembrane</keyword>
<gene>
    <name evidence="2" type="ORF">ABHF33_06290</name>
</gene>
<feature type="transmembrane region" description="Helical" evidence="1">
    <location>
        <begin position="35"/>
        <end position="54"/>
    </location>
</feature>
<dbReference type="KEGG" id="cmav:ABHF33_06290"/>
<accession>A0AAU7FEC7</accession>
<name>A0AAU7FEC7_9NEIS</name>
<evidence type="ECO:0000256" key="1">
    <source>
        <dbReference type="SAM" id="Phobius"/>
    </source>
</evidence>
<proteinExistence type="predicted"/>